<organism evidence="10">
    <name type="scientific">Salpingoeca rosetta (strain ATCC 50818 / BSB-021)</name>
    <dbReference type="NCBI Taxonomy" id="946362"/>
    <lineage>
        <taxon>Eukaryota</taxon>
        <taxon>Choanoflagellata</taxon>
        <taxon>Craspedida</taxon>
        <taxon>Salpingoecidae</taxon>
        <taxon>Salpingoeca</taxon>
    </lineage>
</organism>
<comment type="subcellular location">
    <subcellularLocation>
        <location evidence="2">Cytoplasm</location>
    </subcellularLocation>
    <subcellularLocation>
        <location evidence="1">Nucleus</location>
    </subcellularLocation>
</comment>
<dbReference type="PANTHER" id="PTHR12596">
    <property type="entry name" value="EXPORTIN 4,7-RELATED"/>
    <property type="match status" value="1"/>
</dbReference>
<dbReference type="KEGG" id="sre:PTSG_02852"/>
<sequence>MSGSGSGGHRNVDELLRMLTQAADCMMGVTPQTAETIKHAEQVFLDFKRTERPYELCFQILDAASNDYVIFETFEAIKEGVIREFSVLESDAIASIRDNVLSFITRRQGLASFAMTQGLACVAICFKLSWTHAGVADTFFEQAESLIFQDDSFMQSVGLSLSRQMLHEFSSSSKSSAVGLAWEFHLTAKRSFEQDALKRIFVIAVRVLRVFTEQQSYASHYHVLQLTLGVAEAVLRWQFCPASVRRLLGSFHHVTSPYFKPGPQWADVLVPNLCDIFFKLHVLTSDEPDLLHPTQQCLIQLGCVATTSFNDVVQQLEYLGAYLRGLGGIAQSLTQLAQHNMAAVTGSTTLAQASMLSSVMRTFRATSLSGLDEGEQKSVLNTFTALTALSLHCMTMEEDDDPCYAEAFDACLNGWLAIAEDESQVQASWQPYLQQVFQQYVDSRMQKAQRDALADEEVEEETEADDVLYHDQLCGVATLARVLPDQSLGTLLQMLSTKVPAYMSMLTTTDQDQAAVCVAHEEVHWLLLISAAVLADPHEGEVPLIPQQITALALQCEQSGVSNPAVSIVRHVFELMQHEHRCFDSGAVANLSPQVAASTMFFFQRVANTYLLLDESSYSQPLSASLVAAFKGEGGAHMLAVLFQKMRVHVVQLFKDVTSYWISPALSSGEHNAALAFTYTCMQRFLQEWAGANQTKVSSSLQEDEEHDEVLLVLQVLHELASTEYFENFDLHETGPGETEAGDVALLGINLVVPLLTTEMLQEPLIAKTYYALLDMACEGFPEKVYHGSAELLQQFVQSLTIGVQALSGNVARCSLAILQNLASVHLKFLERGHSVNPAFVDVVKHFQRFVFDWFVLQSFDMDLLDLASGTLFFLICCDMQQFEAMCTELIAAQPAESKERLSSALYALVHDNGLQCKNTRKNRTIFTKNFDTFLMAVRAFLVKR</sequence>
<dbReference type="InParanoid" id="F2U3I3"/>
<protein>
    <recommendedName>
        <fullName evidence="8">Exportin-4</fullName>
    </recommendedName>
</protein>
<reference evidence="9" key="1">
    <citation type="submission" date="2009-08" db="EMBL/GenBank/DDBJ databases">
        <title>Annotation of Salpingoeca rosetta.</title>
        <authorList>
            <consortium name="The Broad Institute Genome Sequencing Platform"/>
            <person name="Russ C."/>
            <person name="Cuomo C."/>
            <person name="Burger G."/>
            <person name="Gray M.W."/>
            <person name="Holland P.W.H."/>
            <person name="King N."/>
            <person name="Lang F.B.F."/>
            <person name="Roger A.J."/>
            <person name="Ruiz-Trillo I."/>
            <person name="Young S.K."/>
            <person name="Zeng Q."/>
            <person name="Gargeya S."/>
            <person name="Alvarado L."/>
            <person name="Berlin A."/>
            <person name="Chapman S.B."/>
            <person name="Chen Z."/>
            <person name="Freedman E."/>
            <person name="Gellesch M."/>
            <person name="Goldberg J."/>
            <person name="Griggs A."/>
            <person name="Gujja S."/>
            <person name="Heilman E."/>
            <person name="Heiman D."/>
            <person name="Howarth C."/>
            <person name="Mehta T."/>
            <person name="Neiman D."/>
            <person name="Pearson M."/>
            <person name="Roberts A."/>
            <person name="Saif S."/>
            <person name="Shea T."/>
            <person name="Shenoy N."/>
            <person name="Sisk P."/>
            <person name="Stolte C."/>
            <person name="Sykes S."/>
            <person name="White J."/>
            <person name="Yandava C."/>
            <person name="Haas B."/>
            <person name="Nusbaum C."/>
            <person name="Birren B."/>
        </authorList>
    </citation>
    <scope>NUCLEOTIDE SEQUENCE [LARGE SCALE GENOMIC DNA]</scope>
    <source>
        <strain evidence="9">ATCC 50818</strain>
    </source>
</reference>
<keyword evidence="5" id="KW-0963">Cytoplasm</keyword>
<keyword evidence="4" id="KW-0813">Transport</keyword>
<evidence type="ECO:0000256" key="3">
    <source>
        <dbReference type="ARBA" id="ARBA00009466"/>
    </source>
</evidence>
<dbReference type="InterPro" id="IPR016024">
    <property type="entry name" value="ARM-type_fold"/>
</dbReference>
<dbReference type="GO" id="GO:0005737">
    <property type="term" value="C:cytoplasm"/>
    <property type="evidence" value="ECO:0007669"/>
    <property type="project" value="UniProtKB-SubCell"/>
</dbReference>
<evidence type="ECO:0000256" key="2">
    <source>
        <dbReference type="ARBA" id="ARBA00004496"/>
    </source>
</evidence>
<evidence type="ECO:0000256" key="6">
    <source>
        <dbReference type="ARBA" id="ARBA00022927"/>
    </source>
</evidence>
<dbReference type="eggNOG" id="KOG4541">
    <property type="taxonomic scope" value="Eukaryota"/>
</dbReference>
<evidence type="ECO:0000256" key="8">
    <source>
        <dbReference type="ARBA" id="ARBA00040444"/>
    </source>
</evidence>
<dbReference type="Proteomes" id="UP000007799">
    <property type="component" value="Unassembled WGS sequence"/>
</dbReference>
<dbReference type="GO" id="GO:0006611">
    <property type="term" value="P:protein export from nucleus"/>
    <property type="evidence" value="ECO:0007669"/>
    <property type="project" value="TreeGrafter"/>
</dbReference>
<dbReference type="InterPro" id="IPR044189">
    <property type="entry name" value="XPO4/7-like"/>
</dbReference>
<dbReference type="OMA" id="SKWETNH"/>
<dbReference type="STRING" id="946362.F2U3I3"/>
<evidence type="ECO:0000256" key="1">
    <source>
        <dbReference type="ARBA" id="ARBA00004123"/>
    </source>
</evidence>
<keyword evidence="10" id="KW-1185">Reference proteome</keyword>
<evidence type="ECO:0000256" key="4">
    <source>
        <dbReference type="ARBA" id="ARBA00022448"/>
    </source>
</evidence>
<dbReference type="EMBL" id="GL832960">
    <property type="protein sequence ID" value="EGD82177.1"/>
    <property type="molecule type" value="Genomic_DNA"/>
</dbReference>
<evidence type="ECO:0000313" key="10">
    <source>
        <dbReference type="Proteomes" id="UP000007799"/>
    </source>
</evidence>
<evidence type="ECO:0000256" key="7">
    <source>
        <dbReference type="ARBA" id="ARBA00023242"/>
    </source>
</evidence>
<dbReference type="GO" id="GO:0005049">
    <property type="term" value="F:nuclear export signal receptor activity"/>
    <property type="evidence" value="ECO:0007669"/>
    <property type="project" value="InterPro"/>
</dbReference>
<dbReference type="FunCoup" id="F2U3I3">
    <property type="interactions" value="1666"/>
</dbReference>
<dbReference type="GO" id="GO:0005643">
    <property type="term" value="C:nuclear pore"/>
    <property type="evidence" value="ECO:0007669"/>
    <property type="project" value="TreeGrafter"/>
</dbReference>
<comment type="similarity">
    <text evidence="3">Belongs to the exportin family.</text>
</comment>
<dbReference type="RefSeq" id="XP_004996360.1">
    <property type="nucleotide sequence ID" value="XM_004996303.1"/>
</dbReference>
<dbReference type="GeneID" id="16076946"/>
<keyword evidence="6" id="KW-0653">Protein transport</keyword>
<dbReference type="PANTHER" id="PTHR12596:SF1">
    <property type="entry name" value="EXPORTIN-4"/>
    <property type="match status" value="1"/>
</dbReference>
<accession>F2U3I3</accession>
<dbReference type="SUPFAM" id="SSF48371">
    <property type="entry name" value="ARM repeat"/>
    <property type="match status" value="1"/>
</dbReference>
<keyword evidence="7" id="KW-0539">Nucleus</keyword>
<name>F2U3I3_SALR5</name>
<dbReference type="Gene3D" id="1.25.10.10">
    <property type="entry name" value="Leucine-rich Repeat Variant"/>
    <property type="match status" value="2"/>
</dbReference>
<dbReference type="InterPro" id="IPR011989">
    <property type="entry name" value="ARM-like"/>
</dbReference>
<evidence type="ECO:0000313" key="9">
    <source>
        <dbReference type="EMBL" id="EGD82177.1"/>
    </source>
</evidence>
<dbReference type="AlphaFoldDB" id="F2U3I3"/>
<proteinExistence type="inferred from homology"/>
<dbReference type="OrthoDB" id="5548448at2759"/>
<gene>
    <name evidence="9" type="ORF">PTSG_02852</name>
</gene>
<evidence type="ECO:0000256" key="5">
    <source>
        <dbReference type="ARBA" id="ARBA00022490"/>
    </source>
</evidence>